<dbReference type="InterPro" id="IPR003331">
    <property type="entry name" value="UDP_GlcNAc_Epimerase_2_dom"/>
</dbReference>
<feature type="domain" description="UDP-N-acetylglucosamine 2-epimerase" evidence="1">
    <location>
        <begin position="26"/>
        <end position="362"/>
    </location>
</feature>
<accession>O26925</accession>
<organism evidence="2 3">
    <name type="scientific">Methanothermobacter thermautotrophicus (strain ATCC 29096 / DSM 1053 / JCM 10044 / NBRC 100330 / Delta H)</name>
    <name type="common">Methanobacterium thermoautotrophicum</name>
    <dbReference type="NCBI Taxonomy" id="187420"/>
    <lineage>
        <taxon>Archaea</taxon>
        <taxon>Methanobacteriati</taxon>
        <taxon>Methanobacteriota</taxon>
        <taxon>Methanomada group</taxon>
        <taxon>Methanobacteria</taxon>
        <taxon>Methanobacteriales</taxon>
        <taxon>Methanobacteriaceae</taxon>
        <taxon>Methanothermobacter</taxon>
    </lineage>
</organism>
<dbReference type="PANTHER" id="PTHR43174">
    <property type="entry name" value="UDP-N-ACETYLGLUCOSAMINE 2-EPIMERASE"/>
    <property type="match status" value="1"/>
</dbReference>
<dbReference type="NCBIfam" id="TIGR00236">
    <property type="entry name" value="wecB"/>
    <property type="match status" value="1"/>
</dbReference>
<dbReference type="PANTHER" id="PTHR43174:SF1">
    <property type="entry name" value="UDP-N-ACETYLGLUCOSAMINE 2-EPIMERASE"/>
    <property type="match status" value="1"/>
</dbReference>
<gene>
    <name evidence="2" type="ordered locus">MTH_837</name>
</gene>
<dbReference type="FunCoup" id="O26925">
    <property type="interactions" value="14"/>
</dbReference>
<evidence type="ECO:0000259" key="1">
    <source>
        <dbReference type="Pfam" id="PF02350"/>
    </source>
</evidence>
<protein>
    <submittedName>
        <fullName evidence="2">UDP-N-acetylglucosamine 2-epimerase</fullName>
    </submittedName>
</protein>
<evidence type="ECO:0000313" key="3">
    <source>
        <dbReference type="Proteomes" id="UP000005223"/>
    </source>
</evidence>
<keyword evidence="3" id="KW-1185">Reference proteome</keyword>
<dbReference type="PIR" id="F69211">
    <property type="entry name" value="F69211"/>
</dbReference>
<sequence>MVNMKIAIILGTRPEIIKMAPVIDEIRKRGMEFSLIHTGQHYDHEMSDQFFIDLELPAPHHNIGVGSGSHGAMTAEMLRGLEEVLLREEPDIVMVQGDTNAVLAGALAAVKLHIPVGHVEAGLRSFDRTMPEEINRMVADVCSKLYYVPTEESAINLLMEGVDPEMILVTGNTVVDACLRNIEIASRKSDILSEFSEDDRIVALTLHRAENVDNPERLGSIIDAILELEEFRIVFPVHPRTRKNLERFGLYRMLQDAAHVTLMKPMGYLDFLLLLSNSFIVLTDSGGLQEEAITFNVPCLTLRYNTERPETVEAGGNILVGADREMITGTARRLLEDPDFRRRMMEAENPYGDGHASERIIEETLRLHREGKLAMEAPEEVISIPSRRLIHVDEDITVLDLAEREDAAVRMVYSGGEILFPAPDLNLKGMDVLIESGSRRN</sequence>
<reference evidence="2 3" key="1">
    <citation type="journal article" date="1997" name="J. Bacteriol.">
        <title>Complete genome sequence of Methanobacterium thermoautotrophicum deltaH: functional analysis and comparative genomics.</title>
        <authorList>
            <person name="Smith D.R."/>
            <person name="Doucette-Stamm L.A."/>
            <person name="Deloughery C."/>
            <person name="Lee H.-M."/>
            <person name="Dubois J."/>
            <person name="Aldredge T."/>
            <person name="Bashirzadeh R."/>
            <person name="Blakely D."/>
            <person name="Cook R."/>
            <person name="Gilbert K."/>
            <person name="Harrison D."/>
            <person name="Hoang L."/>
            <person name="Keagle P."/>
            <person name="Lumm W."/>
            <person name="Pothier B."/>
            <person name="Qiu D."/>
            <person name="Spadafora R."/>
            <person name="Vicare R."/>
            <person name="Wang Y."/>
            <person name="Wierzbowski J."/>
            <person name="Gibson R."/>
            <person name="Jiwani N."/>
            <person name="Caruso A."/>
            <person name="Bush D."/>
            <person name="Safer H."/>
            <person name="Patwell D."/>
            <person name="Prabhakar S."/>
            <person name="McDougall S."/>
            <person name="Shimer G."/>
            <person name="Goyal A."/>
            <person name="Pietrovski S."/>
            <person name="Church G.M."/>
            <person name="Daniels C.J."/>
            <person name="Mao J.-i."/>
            <person name="Rice P."/>
            <person name="Nolling J."/>
            <person name="Reeve J.N."/>
        </authorList>
    </citation>
    <scope>NUCLEOTIDE SEQUENCE [LARGE SCALE GENOMIC DNA]</scope>
    <source>
        <strain evidence="3">ATCC 29096 / DSM 1053 / JCM 10044 / NBRC 100330 / Delta H</strain>
    </source>
</reference>
<dbReference type="Gene3D" id="3.40.50.2000">
    <property type="entry name" value="Glycogen Phosphorylase B"/>
    <property type="match status" value="2"/>
</dbReference>
<proteinExistence type="predicted"/>
<dbReference type="InterPro" id="IPR029767">
    <property type="entry name" value="WecB-like"/>
</dbReference>
<dbReference type="Pfam" id="PF02350">
    <property type="entry name" value="Epimerase_2"/>
    <property type="match status" value="1"/>
</dbReference>
<name>O26925_METTH</name>
<dbReference type="SUPFAM" id="SSF53756">
    <property type="entry name" value="UDP-Glycosyltransferase/glycogen phosphorylase"/>
    <property type="match status" value="1"/>
</dbReference>
<dbReference type="AlphaFoldDB" id="O26925"/>
<dbReference type="EMBL" id="AE000666">
    <property type="protein sequence ID" value="AAB85335.1"/>
    <property type="molecule type" value="Genomic_DNA"/>
</dbReference>
<dbReference type="InParanoid" id="O26925"/>
<dbReference type="HOGENOM" id="CLU_041674_0_1_2"/>
<dbReference type="CDD" id="cd03786">
    <property type="entry name" value="GTB_UDP-GlcNAc_2-Epimerase"/>
    <property type="match status" value="1"/>
</dbReference>
<dbReference type="STRING" id="187420.MTH_837"/>
<dbReference type="EnsemblBacteria" id="AAB85335">
    <property type="protein sequence ID" value="AAB85335"/>
    <property type="gene ID" value="MTH_837"/>
</dbReference>
<evidence type="ECO:0000313" key="2">
    <source>
        <dbReference type="EMBL" id="AAB85335.1"/>
    </source>
</evidence>
<dbReference type="Proteomes" id="UP000005223">
    <property type="component" value="Chromosome"/>
</dbReference>
<dbReference type="KEGG" id="mth:MTH_837"/>
<dbReference type="PaxDb" id="187420-MTH_837"/>
<dbReference type="PATRIC" id="fig|187420.15.peg.820"/>